<proteinExistence type="predicted"/>
<evidence type="ECO:0000313" key="2">
    <source>
        <dbReference type="EMBL" id="MEA1604459.1"/>
    </source>
</evidence>
<name>A0ABU5P479_9PSED</name>
<dbReference type="InterPro" id="IPR052340">
    <property type="entry name" value="RNase_Y/CdgJ"/>
</dbReference>
<dbReference type="Proteomes" id="UP001292571">
    <property type="component" value="Unassembled WGS sequence"/>
</dbReference>
<dbReference type="PROSITE" id="PS51833">
    <property type="entry name" value="HDOD"/>
    <property type="match status" value="1"/>
</dbReference>
<evidence type="ECO:0000313" key="3">
    <source>
        <dbReference type="Proteomes" id="UP001292571"/>
    </source>
</evidence>
<dbReference type="EMBL" id="JAYEET010000001">
    <property type="protein sequence ID" value="MEA1604459.1"/>
    <property type="molecule type" value="Genomic_DNA"/>
</dbReference>
<organism evidence="2 3">
    <name type="scientific">Pseudomonas spirodelae</name>
    <dbReference type="NCBI Taxonomy" id="3101751"/>
    <lineage>
        <taxon>Bacteria</taxon>
        <taxon>Pseudomonadati</taxon>
        <taxon>Pseudomonadota</taxon>
        <taxon>Gammaproteobacteria</taxon>
        <taxon>Pseudomonadales</taxon>
        <taxon>Pseudomonadaceae</taxon>
        <taxon>Pseudomonas</taxon>
    </lineage>
</organism>
<dbReference type="Pfam" id="PF08668">
    <property type="entry name" value="HDOD"/>
    <property type="match status" value="1"/>
</dbReference>
<comment type="caution">
    <text evidence="2">The sequence shown here is derived from an EMBL/GenBank/DDBJ whole genome shotgun (WGS) entry which is preliminary data.</text>
</comment>
<dbReference type="SUPFAM" id="SSF109604">
    <property type="entry name" value="HD-domain/PDEase-like"/>
    <property type="match status" value="1"/>
</dbReference>
<dbReference type="PANTHER" id="PTHR33525:SF3">
    <property type="entry name" value="RIBONUCLEASE Y"/>
    <property type="match status" value="1"/>
</dbReference>
<feature type="domain" description="HDOD" evidence="1">
    <location>
        <begin position="25"/>
        <end position="209"/>
    </location>
</feature>
<keyword evidence="3" id="KW-1185">Reference proteome</keyword>
<dbReference type="InterPro" id="IPR013976">
    <property type="entry name" value="HDOD"/>
</dbReference>
<reference evidence="2 3" key="1">
    <citation type="submission" date="2023-12" db="EMBL/GenBank/DDBJ databases">
        <title>Pseudomonas sp. T5W1.</title>
        <authorList>
            <person name="Maltman C."/>
        </authorList>
    </citation>
    <scope>NUCLEOTIDE SEQUENCE [LARGE SCALE GENOMIC DNA]</scope>
    <source>
        <strain evidence="2 3">T5W1</strain>
    </source>
</reference>
<evidence type="ECO:0000259" key="1">
    <source>
        <dbReference type="PROSITE" id="PS51833"/>
    </source>
</evidence>
<protein>
    <submittedName>
        <fullName evidence="2">HDOD domain-containing protein</fullName>
    </submittedName>
</protein>
<sequence length="283" mass="31522">MQSETSDYSVYRRLVSQLLQGEEQLPSLPTLTMDIRRALGDPNISLNALTRLISRDPALSALLIKHASSALHRTTTAPKTLLEVISRLGMAEVDRITMAHSIKSLFTLHSPKHKQLFIEAWERVVIKASTLLARQLGHVTAEHALLASLLSEVGTLVVLSAFRNDSVPLSSALYYKLCREYSKSLGIIVLKKWSVDNDYIEIIRNTGNWQHSPAGKLQLLDMVNLALYHSLKEHEPTADLPPLQELAAYKKLTPPQNSIDENGELSLLSSHRAEILAIAQTLR</sequence>
<accession>A0ABU5P479</accession>
<dbReference type="RefSeq" id="WP_322947802.1">
    <property type="nucleotide sequence ID" value="NZ_JAYEET010000001.1"/>
</dbReference>
<gene>
    <name evidence="2" type="ORF">SOP97_01315</name>
</gene>
<dbReference type="Gene3D" id="1.10.3210.10">
    <property type="entry name" value="Hypothetical protein af1432"/>
    <property type="match status" value="1"/>
</dbReference>
<dbReference type="PANTHER" id="PTHR33525">
    <property type="match status" value="1"/>
</dbReference>